<evidence type="ECO:0000256" key="1">
    <source>
        <dbReference type="SAM" id="Phobius"/>
    </source>
</evidence>
<feature type="transmembrane region" description="Helical" evidence="1">
    <location>
        <begin position="150"/>
        <end position="173"/>
    </location>
</feature>
<dbReference type="Proteomes" id="UP001177003">
    <property type="component" value="Chromosome 6"/>
</dbReference>
<feature type="transmembrane region" description="Helical" evidence="1">
    <location>
        <begin position="203"/>
        <end position="225"/>
    </location>
</feature>
<keyword evidence="1" id="KW-0472">Membrane</keyword>
<gene>
    <name evidence="2" type="ORF">LSALG_LOCUS29119</name>
</gene>
<dbReference type="PANTHER" id="PTHR35307:SF6">
    <property type="entry name" value="TRANSMEMBRANE PROTEIN"/>
    <property type="match status" value="1"/>
</dbReference>
<proteinExistence type="predicted"/>
<reference evidence="2" key="1">
    <citation type="submission" date="2023-04" db="EMBL/GenBank/DDBJ databases">
        <authorList>
            <person name="Vijverberg K."/>
            <person name="Xiong W."/>
            <person name="Schranz E."/>
        </authorList>
    </citation>
    <scope>NUCLEOTIDE SEQUENCE</scope>
</reference>
<feature type="transmembrane region" description="Helical" evidence="1">
    <location>
        <begin position="315"/>
        <end position="341"/>
    </location>
</feature>
<feature type="transmembrane region" description="Helical" evidence="1">
    <location>
        <begin position="414"/>
        <end position="436"/>
    </location>
</feature>
<evidence type="ECO:0000313" key="3">
    <source>
        <dbReference type="Proteomes" id="UP001177003"/>
    </source>
</evidence>
<dbReference type="EMBL" id="OX465082">
    <property type="protein sequence ID" value="CAI9289901.1"/>
    <property type="molecule type" value="Genomic_DNA"/>
</dbReference>
<keyword evidence="1" id="KW-1133">Transmembrane helix</keyword>
<organism evidence="2 3">
    <name type="scientific">Lactuca saligna</name>
    <name type="common">Willowleaf lettuce</name>
    <dbReference type="NCBI Taxonomy" id="75948"/>
    <lineage>
        <taxon>Eukaryota</taxon>
        <taxon>Viridiplantae</taxon>
        <taxon>Streptophyta</taxon>
        <taxon>Embryophyta</taxon>
        <taxon>Tracheophyta</taxon>
        <taxon>Spermatophyta</taxon>
        <taxon>Magnoliopsida</taxon>
        <taxon>eudicotyledons</taxon>
        <taxon>Gunneridae</taxon>
        <taxon>Pentapetalae</taxon>
        <taxon>asterids</taxon>
        <taxon>campanulids</taxon>
        <taxon>Asterales</taxon>
        <taxon>Asteraceae</taxon>
        <taxon>Cichorioideae</taxon>
        <taxon>Cichorieae</taxon>
        <taxon>Lactucinae</taxon>
        <taxon>Lactuca</taxon>
    </lineage>
</organism>
<feature type="transmembrane region" description="Helical" evidence="1">
    <location>
        <begin position="125"/>
        <end position="143"/>
    </location>
</feature>
<feature type="transmembrane region" description="Helical" evidence="1">
    <location>
        <begin position="283"/>
        <end position="303"/>
    </location>
</feature>
<protein>
    <submittedName>
        <fullName evidence="2">Uncharacterized protein</fullName>
    </submittedName>
</protein>
<evidence type="ECO:0000313" key="2">
    <source>
        <dbReference type="EMBL" id="CAI9289901.1"/>
    </source>
</evidence>
<dbReference type="AlphaFoldDB" id="A0AA36EB35"/>
<keyword evidence="3" id="KW-1185">Reference proteome</keyword>
<sequence>MHINVGSKLTEYLKLLNQLEYYGNVPDDSINSLRSYALIVYRSDRQNSFSEPMPWIGIYIAIASLFCSFAMVADLIHGLRNRKLWFPCKYFTLNAASLSIIAVAMKLPMDLSNVMPGDVDQFAKIGSMGFMCTMMANLLPSLATMDSKELFTNIIALVVLVITLVVNVCIQIKTGVVSNTEVEHMLGGDHYSNYLSFYNQSIAIIYVAMILMLLMIHACSSLAIVKSKQILEVKYQAALKDKELPQTGRLTVEKLKKHVSNYWIMAGTGSPQFMTACSATGSASGVVCALSTVLQVIIMLFTVGRTKDYKSDYKWSMMVILIIQFIGSLLGTIAPLCRCFAALSFKLSIKWVWNSMKVFKVEGYWTQKLFDLKQSSIPFFSCSRKFKFLVHNLEVLILGFCIGFQKAVVVACKIIGLIPVFIVICIFNCSCCWKWLKSMLIAFGIVFLKNSEQHETNENFSHYVLQLQDDMELAGITMKRISKSFDRLIKKAEKQQPSNLMKLLKGSTGFEGVEKFDNHHVPPLLLQEPLNCWSLALVTLTTIAISLPNIQKNIVDCLLSGVSEGLVYVKLVEKTLNATDNHVSIQKAAKTLWVEVEVYNKWLGNKLQNFAPQVSTAGEIIQWLSDTAKNMVAEVESTGIGVPIENSKCKTISANSMYRITESILLSYATNIEELSQEELFVQLSVMIADILAACLTNLPQVIAIKCHTSVIEKREASVHAAAQLLGETMQIINILQDCELPFLDPDELAFIDKWRAYLKDPFP</sequence>
<dbReference type="PANTHER" id="PTHR35307">
    <property type="entry name" value="PROTEIN, PUTATIVE-RELATED"/>
    <property type="match status" value="1"/>
</dbReference>
<feature type="transmembrane region" description="Helical" evidence="1">
    <location>
        <begin position="56"/>
        <end position="76"/>
    </location>
</feature>
<name>A0AA36EB35_LACSI</name>
<keyword evidence="1" id="KW-0812">Transmembrane</keyword>
<accession>A0AA36EB35</accession>
<feature type="transmembrane region" description="Helical" evidence="1">
    <location>
        <begin position="88"/>
        <end position="105"/>
    </location>
</feature>